<dbReference type="KEGG" id="pmaw:MACH26_20740"/>
<sequence length="1324" mass="151207">MNLNELKRMFGKLDGFFGEYNLIWLLVLIIIVVFLLILASGKQIKIVIPFLPRGFNRISFSRDDLFRWKKKADDATAERKDKQVAKPKVNVVGGLVNAVQLLSGGHEKRYNLPTYLMISGGEITPDKQLLSELESLLGKKEQRLLQKKDDSDSWYLFQQGCVVHHEKTPEIVSELKQFRPERPLDGIIVTLPISKINELDKLELENWATEIYQEVWQTQQKVGFILPVYLIVTGAEQLQGFDAFWSQDRVKRYIHQQFGWANPYNDSQPYQSSWISEAVNAVSHQVRSAQMSIISNDKALDKAKPTEALLLANSMDAMESPLTIICNELFGNTALQMPLMFRGVYFAGQNTQTNAESGEQEKHFICLQELFEQKIFAENRLAFPPQNKLLSSNSRLRAYQYTSIFTFAALSTLLVMDTMALNEQTDSLVRAIENEPKIEEVTGLTHVNRVLDHIAAMDASEINYLSMPLSWHNSFNDRIMDYFSSHVFGEVVFPAFQCKMQSKLQEKLNNVQNLGKAREFTDWLKDLSLGYARYDELYDLITNDHQSSLDTERKITDIVDYLYETKLPDSFYEHSSLYIRAISNNNNDIGFNTFCDITPLETQQQWNAIIALANQEINVIANEVAAPKEFFELSAQLQSLPTVISWYNKIPEFAQSLSTYKEWLSHLENYWLTSHATPNECMLIHDSLTSLSDNFGKDKSAAKEFLSNCQQAVSQVMESDNQELYMSIYAKTEYPMALTPDAEALFESVEKTNALSYMDVVAANDYVKTGEDFFWSTEQLNRAIELYDEYVRFAGTEYQSVWLPNKKVKDNQKYFAQGIALKQLQFAMNRHVMQAQVEEVAEFRPESLRPVSQQEAYLSAAVGNFRKSMDSILALLLAYQKLEFEESHAWLLKISQDHAFKLLERVDKLYRDNRIFTPLKKPKWSAHQYNAVLFGINGDGQLQDYLSAQAERANNIAFEYAEPLVVFLLNTKGKYVNYELFGKWQNTLIELNKEQNKDPSNSLEQLNQFMTNQLAIVDQSNCFATTAEMVVPEGSDAFSLGHKNIIERAIQHCNSFKADQIKKEYAQIATLFTDLLADKAPFTARAKARNVSPKIMREFLQQYEPLADGLVQRMAVLAWKDKSYKEAQDFIRKLDSTALLFENILLASGKDAAGIEVEVEFNVMSEYAQFTEHLSSWSFTSGQYRTAFPGAPTAVFWTPNDPVTMSLGWATQSPYRGFAVDGRNSGQGFLNYRIDDIWGLLSFLNTYQANEIDSESLVAESRLLKFEASVSAKSGQHPAPQPNMMRAFARFTLYGIDPESKQKIALSVPEHFPEFAPKVLKGNN</sequence>
<dbReference type="PANTHER" id="PTHR36153:SF1">
    <property type="entry name" value="TYPE VI SECRETION SYSTEM COMPONENT TSSM1"/>
    <property type="match status" value="1"/>
</dbReference>
<evidence type="ECO:0000259" key="2">
    <source>
        <dbReference type="Pfam" id="PF14331"/>
    </source>
</evidence>
<dbReference type="Pfam" id="PF14331">
    <property type="entry name" value="IcmF-related_N"/>
    <property type="match status" value="1"/>
</dbReference>
<dbReference type="InterPro" id="IPR053156">
    <property type="entry name" value="T6SS_TssM-like"/>
</dbReference>
<evidence type="ECO:0000313" key="4">
    <source>
        <dbReference type="Proteomes" id="UP001333710"/>
    </source>
</evidence>
<keyword evidence="1" id="KW-0812">Transmembrane</keyword>
<feature type="domain" description="Type VI secretion system component TssM1 N-terminal" evidence="2">
    <location>
        <begin position="171"/>
        <end position="384"/>
    </location>
</feature>
<evidence type="ECO:0000313" key="3">
    <source>
        <dbReference type="EMBL" id="BDX06553.1"/>
    </source>
</evidence>
<proteinExistence type="predicted"/>
<dbReference type="InterPro" id="IPR025743">
    <property type="entry name" value="TssM1_N"/>
</dbReference>
<name>A0AA48HVC5_9ALTE</name>
<dbReference type="PANTHER" id="PTHR36153">
    <property type="entry name" value="INNER MEMBRANE PROTEIN-RELATED"/>
    <property type="match status" value="1"/>
</dbReference>
<keyword evidence="1" id="KW-1133">Transmembrane helix</keyword>
<keyword evidence="1" id="KW-0472">Membrane</keyword>
<gene>
    <name evidence="3" type="ORF">MACH26_20740</name>
</gene>
<keyword evidence="4" id="KW-1185">Reference proteome</keyword>
<feature type="transmembrane region" description="Helical" evidence="1">
    <location>
        <begin position="20"/>
        <end position="39"/>
    </location>
</feature>
<organism evidence="3 4">
    <name type="scientific">Planctobacterium marinum</name>
    <dbReference type="NCBI Taxonomy" id="1631968"/>
    <lineage>
        <taxon>Bacteria</taxon>
        <taxon>Pseudomonadati</taxon>
        <taxon>Pseudomonadota</taxon>
        <taxon>Gammaproteobacteria</taxon>
        <taxon>Alteromonadales</taxon>
        <taxon>Alteromonadaceae</taxon>
        <taxon>Planctobacterium</taxon>
    </lineage>
</organism>
<evidence type="ECO:0000256" key="1">
    <source>
        <dbReference type="SAM" id="Phobius"/>
    </source>
</evidence>
<dbReference type="EMBL" id="AP027272">
    <property type="protein sequence ID" value="BDX06553.1"/>
    <property type="molecule type" value="Genomic_DNA"/>
</dbReference>
<dbReference type="Proteomes" id="UP001333710">
    <property type="component" value="Chromosome"/>
</dbReference>
<dbReference type="RefSeq" id="WP_338292567.1">
    <property type="nucleotide sequence ID" value="NZ_AP027272.1"/>
</dbReference>
<accession>A0AA48HVC5</accession>
<reference evidence="3" key="1">
    <citation type="submission" date="2023-01" db="EMBL/GenBank/DDBJ databases">
        <title>Complete genome sequence of Planctobacterium marinum strain Dej080120_11.</title>
        <authorList>
            <person name="Ueki S."/>
            <person name="Maruyama F."/>
        </authorList>
    </citation>
    <scope>NUCLEOTIDE SEQUENCE</scope>
    <source>
        <strain evidence="3">Dej080120_11</strain>
    </source>
</reference>
<protein>
    <recommendedName>
        <fullName evidence="2">Type VI secretion system component TssM1 N-terminal domain-containing protein</fullName>
    </recommendedName>
</protein>